<feature type="modified residue" description="4-aspartylphosphate" evidence="9">
    <location>
        <position position="237"/>
    </location>
</feature>
<dbReference type="SUPFAM" id="SSF52172">
    <property type="entry name" value="CheY-like"/>
    <property type="match status" value="1"/>
</dbReference>
<dbReference type="eggNOG" id="COG3706">
    <property type="taxonomic scope" value="Bacteria"/>
</dbReference>
<dbReference type="InterPro" id="IPR002586">
    <property type="entry name" value="CobQ/CobB/MinD/ParA_Nub-bd_dom"/>
</dbReference>
<organism evidence="11 12">
    <name type="scientific">Chamaesiphon minutus (strain ATCC 27169 / PCC 6605)</name>
    <dbReference type="NCBI Taxonomy" id="1173020"/>
    <lineage>
        <taxon>Bacteria</taxon>
        <taxon>Bacillati</taxon>
        <taxon>Cyanobacteriota</taxon>
        <taxon>Cyanophyceae</taxon>
        <taxon>Gomontiellales</taxon>
        <taxon>Chamaesiphonaceae</taxon>
        <taxon>Chamaesiphon</taxon>
    </lineage>
</organism>
<evidence type="ECO:0000256" key="7">
    <source>
        <dbReference type="ARBA" id="ARBA00022840"/>
    </source>
</evidence>
<dbReference type="AlphaFoldDB" id="K9UEG2"/>
<dbReference type="CDD" id="cd00082">
    <property type="entry name" value="HisKA"/>
    <property type="match status" value="2"/>
</dbReference>
<dbReference type="Gene3D" id="3.40.50.300">
    <property type="entry name" value="P-loop containing nucleotide triphosphate hydrolases"/>
    <property type="match status" value="1"/>
</dbReference>
<dbReference type="PATRIC" id="fig|1173020.3.peg.2422"/>
<dbReference type="HOGENOM" id="CLU_377114_0_0_3"/>
<dbReference type="InterPro" id="IPR001789">
    <property type="entry name" value="Sig_transdc_resp-reg_receiver"/>
</dbReference>
<proteinExistence type="predicted"/>
<evidence type="ECO:0000256" key="5">
    <source>
        <dbReference type="ARBA" id="ARBA00022741"/>
    </source>
</evidence>
<keyword evidence="7" id="KW-0067">ATP-binding</keyword>
<dbReference type="EMBL" id="CP003600">
    <property type="protein sequence ID" value="AFY93220.1"/>
    <property type="molecule type" value="Genomic_DNA"/>
</dbReference>
<dbReference type="eggNOG" id="COG0455">
    <property type="taxonomic scope" value="Bacteria"/>
</dbReference>
<dbReference type="SMART" id="SM00448">
    <property type="entry name" value="REC"/>
    <property type="match status" value="1"/>
</dbReference>
<keyword evidence="4" id="KW-0808">Transferase</keyword>
<dbReference type="InterPro" id="IPR036097">
    <property type="entry name" value="HisK_dim/P_sf"/>
</dbReference>
<keyword evidence="8" id="KW-0902">Two-component regulatory system</keyword>
<dbReference type="GO" id="GO:0005524">
    <property type="term" value="F:ATP binding"/>
    <property type="evidence" value="ECO:0007669"/>
    <property type="project" value="UniProtKB-KW"/>
</dbReference>
<evidence type="ECO:0000256" key="2">
    <source>
        <dbReference type="ARBA" id="ARBA00012438"/>
    </source>
</evidence>
<dbReference type="KEGG" id="cmp:Cha6605_2134"/>
<evidence type="ECO:0000256" key="9">
    <source>
        <dbReference type="PROSITE-ProRule" id="PRU00169"/>
    </source>
</evidence>
<dbReference type="SUPFAM" id="SSF52540">
    <property type="entry name" value="P-loop containing nucleoside triphosphate hydrolases"/>
    <property type="match status" value="1"/>
</dbReference>
<keyword evidence="3 9" id="KW-0597">Phosphoprotein</keyword>
<evidence type="ECO:0000256" key="6">
    <source>
        <dbReference type="ARBA" id="ARBA00022777"/>
    </source>
</evidence>
<evidence type="ECO:0000313" key="12">
    <source>
        <dbReference type="Proteomes" id="UP000010366"/>
    </source>
</evidence>
<dbReference type="PANTHER" id="PTHR45339">
    <property type="entry name" value="HYBRID SIGNAL TRANSDUCTION HISTIDINE KINASE J"/>
    <property type="match status" value="1"/>
</dbReference>
<dbReference type="InterPro" id="IPR027417">
    <property type="entry name" value="P-loop_NTPase"/>
</dbReference>
<accession>K9UEG2</accession>
<dbReference type="Gene3D" id="1.10.287.130">
    <property type="match status" value="2"/>
</dbReference>
<feature type="domain" description="Response regulatory" evidence="10">
    <location>
        <begin position="188"/>
        <end position="304"/>
    </location>
</feature>
<dbReference type="FunFam" id="3.40.50.2300:FF:000121">
    <property type="entry name" value="Sensor histidine kinase RcsC"/>
    <property type="match status" value="1"/>
</dbReference>
<dbReference type="InterPro" id="IPR003661">
    <property type="entry name" value="HisK_dim/P_dom"/>
</dbReference>
<dbReference type="Pfam" id="PF00512">
    <property type="entry name" value="HisKA"/>
    <property type="match status" value="2"/>
</dbReference>
<dbReference type="Pfam" id="PF01656">
    <property type="entry name" value="CbiA"/>
    <property type="match status" value="1"/>
</dbReference>
<dbReference type="Pfam" id="PF00072">
    <property type="entry name" value="Response_reg"/>
    <property type="match status" value="1"/>
</dbReference>
<evidence type="ECO:0000259" key="10">
    <source>
        <dbReference type="PROSITE" id="PS50110"/>
    </source>
</evidence>
<dbReference type="Gene3D" id="3.40.50.2300">
    <property type="match status" value="1"/>
</dbReference>
<dbReference type="OrthoDB" id="524459at2"/>
<dbReference type="SMART" id="SM00388">
    <property type="entry name" value="HisKA"/>
    <property type="match status" value="2"/>
</dbReference>
<keyword evidence="6" id="KW-0418">Kinase</keyword>
<evidence type="ECO:0000256" key="4">
    <source>
        <dbReference type="ARBA" id="ARBA00022679"/>
    </source>
</evidence>
<comment type="catalytic activity">
    <reaction evidence="1">
        <text>ATP + protein L-histidine = ADP + protein N-phospho-L-histidine.</text>
        <dbReference type="EC" id="2.7.13.3"/>
    </reaction>
</comment>
<evidence type="ECO:0000256" key="8">
    <source>
        <dbReference type="ARBA" id="ARBA00023012"/>
    </source>
</evidence>
<reference evidence="11 12" key="1">
    <citation type="submission" date="2012-05" db="EMBL/GenBank/DDBJ databases">
        <title>Finished chromosome of genome of Chamaesiphon sp. PCC 6605.</title>
        <authorList>
            <consortium name="US DOE Joint Genome Institute"/>
            <person name="Gugger M."/>
            <person name="Coursin T."/>
            <person name="Rippka R."/>
            <person name="Tandeau De Marsac N."/>
            <person name="Huntemann M."/>
            <person name="Wei C.-L."/>
            <person name="Han J."/>
            <person name="Detter J.C."/>
            <person name="Han C."/>
            <person name="Tapia R."/>
            <person name="Chen A."/>
            <person name="Kyrpides N."/>
            <person name="Mavromatis K."/>
            <person name="Markowitz V."/>
            <person name="Szeto E."/>
            <person name="Ivanova N."/>
            <person name="Pagani I."/>
            <person name="Pati A."/>
            <person name="Goodwin L."/>
            <person name="Nordberg H.P."/>
            <person name="Cantor M.N."/>
            <person name="Hua S.X."/>
            <person name="Woyke T."/>
            <person name="Kerfeld C.A."/>
        </authorList>
    </citation>
    <scope>NUCLEOTIDE SEQUENCE [LARGE SCALE GENOMIC DNA]</scope>
    <source>
        <strain evidence="12">ATCC 27169 / PCC 6605</strain>
    </source>
</reference>
<keyword evidence="12" id="KW-1185">Reference proteome</keyword>
<dbReference type="PROSITE" id="PS50110">
    <property type="entry name" value="RESPONSE_REGULATORY"/>
    <property type="match status" value="1"/>
</dbReference>
<dbReference type="Proteomes" id="UP000010366">
    <property type="component" value="Chromosome"/>
</dbReference>
<sequence length="735" mass="81049">MKTSQVQHTLMAYLRHELCTPINATIGYSAMLLEELKTQPDSIFVADLDKIHTCSQQLSILVNTILDPVQLEMSQIDGELSRFGAELRMELLTPLSTIIGYCEMLLEEAPAELIPDLDKIHTAAHQLLSLVNDIVHLAQQQLQQLTVPDTSSPLSIEHPATASLVRSATTTLKMLDRLSGVPQAQGGMILVVDDNPTNCDLLSRQLKRQGYTVTTATNARQALRLLKAVPYDLILLDVIMPEVDGLELLQQLKQDDRFQHIPAIAISALETIDVAVKCIELGAEDYLQKPYDPILLQARITACLEKKRLRDREILYRQQVQCLSAAAAAIETKTFNPNSLDDLSQQSHQLGQLARAFQQMARSVNSREQELAQQIQLLQNGIDLGQPQRVVAEITAAEHFQQLQQRTKRSSDIENLYRSSLYPALHPAPPVGDRAASSPVTRSPLAVVRRVEQPAIDAQQVSTAKVIAVHSFRGGTGKSNLISNLAVSLAKQGKRVGIIDTDLQSPGIHVLFGLDDETIDLTLNDYLWHRCALYEAAYDLSHLLPQPAGNPAGAIYLIPASANANDINQIVREGYPPDLLLDGCAQTIRDLQLNVLLLDTHPGIDRETLQAIAICSQLIVMLRPDYQDYQGTAAIVELARMLSAAELLLVVNRVPPNFEIETYQQQVQTAYGVPVAAVLPFAEEMLNLASSQVFAVRYPTHPLTQAIDRLGDLMMLQGRGSANEYKTAIQIGRSP</sequence>
<protein>
    <recommendedName>
        <fullName evidence="2">histidine kinase</fullName>
        <ecNumber evidence="2">2.7.13.3</ecNumber>
    </recommendedName>
</protein>
<name>K9UEG2_CHAP6</name>
<dbReference type="EC" id="2.7.13.3" evidence="2"/>
<dbReference type="STRING" id="1173020.Cha6605_2134"/>
<gene>
    <name evidence="11" type="ORF">Cha6605_2134</name>
</gene>
<dbReference type="PANTHER" id="PTHR45339:SF1">
    <property type="entry name" value="HYBRID SIGNAL TRANSDUCTION HISTIDINE KINASE J"/>
    <property type="match status" value="1"/>
</dbReference>
<keyword evidence="5" id="KW-0547">Nucleotide-binding</keyword>
<dbReference type="RefSeq" id="WP_015159375.1">
    <property type="nucleotide sequence ID" value="NC_019697.1"/>
</dbReference>
<dbReference type="SUPFAM" id="SSF47384">
    <property type="entry name" value="Homodimeric domain of signal transducing histidine kinase"/>
    <property type="match status" value="2"/>
</dbReference>
<evidence type="ECO:0000256" key="3">
    <source>
        <dbReference type="ARBA" id="ARBA00022553"/>
    </source>
</evidence>
<evidence type="ECO:0000256" key="1">
    <source>
        <dbReference type="ARBA" id="ARBA00000085"/>
    </source>
</evidence>
<dbReference type="InterPro" id="IPR011006">
    <property type="entry name" value="CheY-like_superfamily"/>
</dbReference>
<dbReference type="GO" id="GO:0000155">
    <property type="term" value="F:phosphorelay sensor kinase activity"/>
    <property type="evidence" value="ECO:0007669"/>
    <property type="project" value="InterPro"/>
</dbReference>
<evidence type="ECO:0000313" key="11">
    <source>
        <dbReference type="EMBL" id="AFY93220.1"/>
    </source>
</evidence>